<evidence type="ECO:0000313" key="2">
    <source>
        <dbReference type="Proteomes" id="UP000789702"/>
    </source>
</evidence>
<protein>
    <submittedName>
        <fullName evidence="1">7920_t:CDS:1</fullName>
    </submittedName>
</protein>
<reference evidence="1" key="1">
    <citation type="submission" date="2021-06" db="EMBL/GenBank/DDBJ databases">
        <authorList>
            <person name="Kallberg Y."/>
            <person name="Tangrot J."/>
            <person name="Rosling A."/>
        </authorList>
    </citation>
    <scope>NUCLEOTIDE SEQUENCE</scope>
    <source>
        <strain evidence="1">IL203A</strain>
    </source>
</reference>
<gene>
    <name evidence="1" type="ORF">DHETER_LOCUS10014</name>
</gene>
<name>A0ACA9NMP1_9GLOM</name>
<dbReference type="EMBL" id="CAJVPU010018641">
    <property type="protein sequence ID" value="CAG8667049.1"/>
    <property type="molecule type" value="Genomic_DNA"/>
</dbReference>
<keyword evidence="2" id="KW-1185">Reference proteome</keyword>
<evidence type="ECO:0000313" key="1">
    <source>
        <dbReference type="EMBL" id="CAG8667049.1"/>
    </source>
</evidence>
<feature type="non-terminal residue" evidence="1">
    <location>
        <position position="1"/>
    </location>
</feature>
<organism evidence="1 2">
    <name type="scientific">Dentiscutata heterogama</name>
    <dbReference type="NCBI Taxonomy" id="1316150"/>
    <lineage>
        <taxon>Eukaryota</taxon>
        <taxon>Fungi</taxon>
        <taxon>Fungi incertae sedis</taxon>
        <taxon>Mucoromycota</taxon>
        <taxon>Glomeromycotina</taxon>
        <taxon>Glomeromycetes</taxon>
        <taxon>Diversisporales</taxon>
        <taxon>Gigasporaceae</taxon>
        <taxon>Dentiscutata</taxon>
    </lineage>
</organism>
<accession>A0ACA9NMP1</accession>
<comment type="caution">
    <text evidence="1">The sequence shown here is derived from an EMBL/GenBank/DDBJ whole genome shotgun (WGS) entry which is preliminary data.</text>
</comment>
<dbReference type="Proteomes" id="UP000789702">
    <property type="component" value="Unassembled WGS sequence"/>
</dbReference>
<proteinExistence type="predicted"/>
<sequence>DQKGNSNKKLLIYNNNSRLVSNLEIAPVRTAKKNMIMFLKDFFGWDVDKLGMYYEMKIASKLLPGSRLLNLPCINICDPEEEVDRRKKTITDKLIDNIRNIFFGDVSHVDDFGTFFKEIQIEEIEGETEEKTIKIGKPKYTKDNFALRPLVKWNRFGQTTNDEKAPKAPRMKLRGIYSEFGFRIVLNAASKDYGKFKVYKPPEPFIITLIFLACKDSEFWKNKDIGKMYDFFKPGVTRFDNTDNDIQSRINDKWKVINSVDRPIDINTKTKEVQNFYPGMPFCLPGKPTSDGILSFGCDKQKDGFSPNIAWIVTVTVDPLALQEKIDNTLLANATTNKDKPINLEDALFFGIDQSKTVFLPGLFLIVEYGIALFGYDTDIDNLQNLRLTGSAVLQQLIDAIKANNPIPSQPNESVPTPTPTEIII</sequence>